<dbReference type="InterPro" id="IPR050692">
    <property type="entry name" value="HTH_transcr_repressor_FabR"/>
</dbReference>
<name>A0A0R0AGY5_9GAMM</name>
<dbReference type="AlphaFoldDB" id="A0A0R0AGY5"/>
<reference evidence="4 5" key="1">
    <citation type="submission" date="2015-10" db="EMBL/GenBank/DDBJ databases">
        <title>Genome sequencing and analysis of members of genus Stenotrophomonas.</title>
        <authorList>
            <person name="Patil P.P."/>
            <person name="Midha S."/>
            <person name="Patil P.B."/>
        </authorList>
    </citation>
    <scope>NUCLEOTIDE SEQUENCE [LARGE SCALE GENOMIC DNA]</scope>
    <source>
        <strain evidence="4 5">JCM 9942</strain>
    </source>
</reference>
<gene>
    <name evidence="4" type="ORF">ARC78_10980</name>
</gene>
<proteinExistence type="predicted"/>
<dbReference type="Proteomes" id="UP000050836">
    <property type="component" value="Unassembled WGS sequence"/>
</dbReference>
<evidence type="ECO:0000256" key="1">
    <source>
        <dbReference type="ARBA" id="ARBA00023125"/>
    </source>
</evidence>
<protein>
    <submittedName>
        <fullName evidence="4">TetR family transcriptional regulator</fullName>
    </submittedName>
</protein>
<accession>A0A0R0AGY5</accession>
<dbReference type="SUPFAM" id="SSF46689">
    <property type="entry name" value="Homeodomain-like"/>
    <property type="match status" value="1"/>
</dbReference>
<dbReference type="OrthoDB" id="8617654at2"/>
<feature type="DNA-binding region" description="H-T-H motif" evidence="2">
    <location>
        <begin position="45"/>
        <end position="64"/>
    </location>
</feature>
<dbReference type="PROSITE" id="PS50977">
    <property type="entry name" value="HTH_TETR_2"/>
    <property type="match status" value="1"/>
</dbReference>
<evidence type="ECO:0000259" key="3">
    <source>
        <dbReference type="PROSITE" id="PS50977"/>
    </source>
</evidence>
<comment type="caution">
    <text evidence="4">The sequence shown here is derived from an EMBL/GenBank/DDBJ whole genome shotgun (WGS) entry which is preliminary data.</text>
</comment>
<dbReference type="RefSeq" id="WP_054657029.1">
    <property type="nucleotide sequence ID" value="NZ_BAZI01000008.1"/>
</dbReference>
<keyword evidence="5" id="KW-1185">Reference proteome</keyword>
<dbReference type="InterPro" id="IPR009057">
    <property type="entry name" value="Homeodomain-like_sf"/>
</dbReference>
<keyword evidence="1 2" id="KW-0238">DNA-binding</keyword>
<dbReference type="Gene3D" id="1.10.357.10">
    <property type="entry name" value="Tetracycline Repressor, domain 2"/>
    <property type="match status" value="1"/>
</dbReference>
<dbReference type="PANTHER" id="PTHR47752">
    <property type="entry name" value="HTH-TYPE TRANSCRIPTIONAL REPRESSOR FABR"/>
    <property type="match status" value="1"/>
</dbReference>
<dbReference type="Pfam" id="PF00440">
    <property type="entry name" value="TetR_N"/>
    <property type="match status" value="1"/>
</dbReference>
<dbReference type="EMBL" id="LLXS01000025">
    <property type="protein sequence ID" value="KRG41586.1"/>
    <property type="molecule type" value="Genomic_DNA"/>
</dbReference>
<sequence length="220" mass="24199">MTTHDLPLPTADDAHTPRKASISRDDLLAAALSLVGPHRSVSTLSLREVAREAGIAPNSFYRQFRDMDELTVALIDLAGRSLRTIIGQARLRAADSNRGVIRLSVETFMEQLRADDRLMHVLLREGTAGTDAFKHAVDRELGYFEDELRVDLVRLAALDGASLYEPALAAKAITRLIFAMGGTAMDLPAEKDPELIEQMSQMIRMIITGSRALARHPPNT</sequence>
<dbReference type="PANTHER" id="PTHR47752:SF1">
    <property type="entry name" value="HTH-TYPE TRANSCRIPTIONAL REPRESSOR FABR"/>
    <property type="match status" value="1"/>
</dbReference>
<dbReference type="NCBIfam" id="NF008402">
    <property type="entry name" value="PRK11202.1"/>
    <property type="match status" value="1"/>
</dbReference>
<dbReference type="GO" id="GO:0003677">
    <property type="term" value="F:DNA binding"/>
    <property type="evidence" value="ECO:0007669"/>
    <property type="project" value="UniProtKB-UniRule"/>
</dbReference>
<dbReference type="Gene3D" id="1.10.10.60">
    <property type="entry name" value="Homeodomain-like"/>
    <property type="match status" value="1"/>
</dbReference>
<dbReference type="InterPro" id="IPR001647">
    <property type="entry name" value="HTH_TetR"/>
</dbReference>
<evidence type="ECO:0000313" key="4">
    <source>
        <dbReference type="EMBL" id="KRG41586.1"/>
    </source>
</evidence>
<feature type="domain" description="HTH tetR-type" evidence="3">
    <location>
        <begin position="21"/>
        <end position="82"/>
    </location>
</feature>
<evidence type="ECO:0000313" key="5">
    <source>
        <dbReference type="Proteomes" id="UP000050836"/>
    </source>
</evidence>
<organism evidence="4 5">
    <name type="scientific">Stenotrophomonas pictorum JCM 9942</name>
    <dbReference type="NCBI Taxonomy" id="1236960"/>
    <lineage>
        <taxon>Bacteria</taxon>
        <taxon>Pseudomonadati</taxon>
        <taxon>Pseudomonadota</taxon>
        <taxon>Gammaproteobacteria</taxon>
        <taxon>Lysobacterales</taxon>
        <taxon>Lysobacteraceae</taxon>
        <taxon>Stenotrophomonas</taxon>
    </lineage>
</organism>
<evidence type="ECO:0000256" key="2">
    <source>
        <dbReference type="PROSITE-ProRule" id="PRU00335"/>
    </source>
</evidence>